<dbReference type="CDD" id="cd20074">
    <property type="entry name" value="XPF_nuclease_Mus81"/>
    <property type="match status" value="1"/>
</dbReference>
<evidence type="ECO:0000256" key="10">
    <source>
        <dbReference type="ARBA" id="ARBA00023204"/>
    </source>
</evidence>
<evidence type="ECO:0000256" key="5">
    <source>
        <dbReference type="ARBA" id="ARBA00022759"/>
    </source>
</evidence>
<dbReference type="InterPro" id="IPR042530">
    <property type="entry name" value="EME1/EME2_C"/>
</dbReference>
<dbReference type="GO" id="GO:0046872">
    <property type="term" value="F:metal ion binding"/>
    <property type="evidence" value="ECO:0007669"/>
    <property type="project" value="UniProtKB-KW"/>
</dbReference>
<keyword evidence="9" id="KW-0233">DNA recombination</keyword>
<dbReference type="GO" id="GO:0000712">
    <property type="term" value="P:resolution of meiotic recombination intermediates"/>
    <property type="evidence" value="ECO:0007669"/>
    <property type="project" value="TreeGrafter"/>
</dbReference>
<proteinExistence type="inferred from homology"/>
<dbReference type="PANTHER" id="PTHR13451">
    <property type="entry name" value="CLASS II CROSSOVER JUNCTION ENDONUCLEASE MUS81"/>
    <property type="match status" value="1"/>
</dbReference>
<evidence type="ECO:0000256" key="11">
    <source>
        <dbReference type="SAM" id="MobiDB-lite"/>
    </source>
</evidence>
<evidence type="ECO:0000256" key="7">
    <source>
        <dbReference type="ARBA" id="ARBA00022801"/>
    </source>
</evidence>
<accession>A0A6C0KHN2</accession>
<keyword evidence="3" id="KW-0540">Nuclease</keyword>
<dbReference type="GO" id="GO:0005634">
    <property type="term" value="C:nucleus"/>
    <property type="evidence" value="ECO:0007669"/>
    <property type="project" value="TreeGrafter"/>
</dbReference>
<keyword evidence="7" id="KW-0378">Hydrolase</keyword>
<dbReference type="SUPFAM" id="SSF52980">
    <property type="entry name" value="Restriction endonuclease-like"/>
    <property type="match status" value="1"/>
</dbReference>
<dbReference type="EMBL" id="MN740912">
    <property type="protein sequence ID" value="QHU17495.1"/>
    <property type="molecule type" value="Genomic_DNA"/>
</dbReference>
<evidence type="ECO:0000313" key="13">
    <source>
        <dbReference type="EMBL" id="QHU17495.1"/>
    </source>
</evidence>
<comment type="similarity">
    <text evidence="2">Belongs to the XPF family.</text>
</comment>
<dbReference type="GO" id="GO:0048257">
    <property type="term" value="F:3'-flap endonuclease activity"/>
    <property type="evidence" value="ECO:0007669"/>
    <property type="project" value="TreeGrafter"/>
</dbReference>
<dbReference type="PANTHER" id="PTHR13451:SF0">
    <property type="entry name" value="CROSSOVER JUNCTION ENDONUCLEASE MUS81"/>
    <property type="match status" value="1"/>
</dbReference>
<sequence>MRIILDEREHALYEKIDSIVHFEGNSTTIQLSRKVLPLGDILIQTDEEKDVALIERKTLGDLLSSIKDGRYEEQSYRLIHSSGFPAHNIIYMIEGMYSQLRTLLEKKTVYSAITSLNYFKGFSVFRTCSLQETAETIVWMAEKIERNFQKGVLPSYLTQRPRPPNTTPITQEVTASSSEGGGEDENTVITASNYCSVVKKVKKENVTPENIGEIVLCQIPGVSSVTAMAIMKQYKTFSNLIDQVRLNPQSLENIVCESKGKQRKISKSCVHNIVAYLGTQTI</sequence>
<feature type="region of interest" description="Disordered" evidence="11">
    <location>
        <begin position="155"/>
        <end position="184"/>
    </location>
</feature>
<dbReference type="Gene3D" id="3.40.50.10130">
    <property type="match status" value="1"/>
</dbReference>
<keyword evidence="4" id="KW-0479">Metal-binding</keyword>
<evidence type="ECO:0000256" key="3">
    <source>
        <dbReference type="ARBA" id="ARBA00022722"/>
    </source>
</evidence>
<name>A0A6C0KHN2_9ZZZZ</name>
<feature type="domain" description="ERCC4" evidence="12">
    <location>
        <begin position="2"/>
        <end position="97"/>
    </location>
</feature>
<organism evidence="13">
    <name type="scientific">viral metagenome</name>
    <dbReference type="NCBI Taxonomy" id="1070528"/>
    <lineage>
        <taxon>unclassified sequences</taxon>
        <taxon>metagenomes</taxon>
        <taxon>organismal metagenomes</taxon>
    </lineage>
</organism>
<keyword evidence="8" id="KW-0460">Magnesium</keyword>
<dbReference type="GO" id="GO:0003677">
    <property type="term" value="F:DNA binding"/>
    <property type="evidence" value="ECO:0007669"/>
    <property type="project" value="InterPro"/>
</dbReference>
<dbReference type="GO" id="GO:0000727">
    <property type="term" value="P:double-strand break repair via break-induced replication"/>
    <property type="evidence" value="ECO:0007669"/>
    <property type="project" value="TreeGrafter"/>
</dbReference>
<dbReference type="GO" id="GO:0008821">
    <property type="term" value="F:crossover junction DNA endonuclease activity"/>
    <property type="evidence" value="ECO:0007669"/>
    <property type="project" value="InterPro"/>
</dbReference>
<comment type="cofactor">
    <cofactor evidence="1">
        <name>Mg(2+)</name>
        <dbReference type="ChEBI" id="CHEBI:18420"/>
    </cofactor>
</comment>
<dbReference type="InterPro" id="IPR033309">
    <property type="entry name" value="Mus81"/>
</dbReference>
<keyword evidence="6" id="KW-0227">DNA damage</keyword>
<dbReference type="GO" id="GO:0031573">
    <property type="term" value="P:mitotic intra-S DNA damage checkpoint signaling"/>
    <property type="evidence" value="ECO:0007669"/>
    <property type="project" value="TreeGrafter"/>
</dbReference>
<dbReference type="AlphaFoldDB" id="A0A6C0KHN2"/>
<evidence type="ECO:0000256" key="2">
    <source>
        <dbReference type="ARBA" id="ARBA00010015"/>
    </source>
</evidence>
<evidence type="ECO:0000256" key="9">
    <source>
        <dbReference type="ARBA" id="ARBA00023172"/>
    </source>
</evidence>
<evidence type="ECO:0000256" key="8">
    <source>
        <dbReference type="ARBA" id="ARBA00022842"/>
    </source>
</evidence>
<dbReference type="Gene3D" id="1.10.150.670">
    <property type="entry name" value="Crossover junction endonuclease EME1, DNA-binding domain"/>
    <property type="match status" value="1"/>
</dbReference>
<dbReference type="InterPro" id="IPR011335">
    <property type="entry name" value="Restrct_endonuc-II-like"/>
</dbReference>
<reference evidence="13" key="1">
    <citation type="journal article" date="2020" name="Nature">
        <title>Giant virus diversity and host interactions through global metagenomics.</title>
        <authorList>
            <person name="Schulz F."/>
            <person name="Roux S."/>
            <person name="Paez-Espino D."/>
            <person name="Jungbluth S."/>
            <person name="Walsh D.A."/>
            <person name="Denef V.J."/>
            <person name="McMahon K.D."/>
            <person name="Konstantinidis K.T."/>
            <person name="Eloe-Fadrosh E.A."/>
            <person name="Kyrpides N.C."/>
            <person name="Woyke T."/>
        </authorList>
    </citation>
    <scope>NUCLEOTIDE SEQUENCE</scope>
    <source>
        <strain evidence="13">GVMAG-S-3300012000-57</strain>
    </source>
</reference>
<protein>
    <recommendedName>
        <fullName evidence="12">ERCC4 domain-containing protein</fullName>
    </recommendedName>
</protein>
<evidence type="ECO:0000259" key="12">
    <source>
        <dbReference type="SMART" id="SM00891"/>
    </source>
</evidence>
<keyword evidence="5" id="KW-0255">Endonuclease</keyword>
<feature type="compositionally biased region" description="Polar residues" evidence="11">
    <location>
        <begin position="167"/>
        <end position="178"/>
    </location>
</feature>
<dbReference type="InterPro" id="IPR006166">
    <property type="entry name" value="ERCC4_domain"/>
</dbReference>
<evidence type="ECO:0000256" key="6">
    <source>
        <dbReference type="ARBA" id="ARBA00022763"/>
    </source>
</evidence>
<dbReference type="Pfam" id="PF02732">
    <property type="entry name" value="ERCC4"/>
    <property type="match status" value="1"/>
</dbReference>
<dbReference type="GO" id="GO:0006308">
    <property type="term" value="P:DNA catabolic process"/>
    <property type="evidence" value="ECO:0007669"/>
    <property type="project" value="InterPro"/>
</dbReference>
<keyword evidence="10" id="KW-0234">DNA repair</keyword>
<dbReference type="SMART" id="SM00891">
    <property type="entry name" value="ERCC4"/>
    <property type="match status" value="1"/>
</dbReference>
<dbReference type="InterPro" id="IPR047416">
    <property type="entry name" value="XPF_nuclease_Mus81"/>
</dbReference>
<dbReference type="GO" id="GO:0048476">
    <property type="term" value="C:Holliday junction resolvase complex"/>
    <property type="evidence" value="ECO:0007669"/>
    <property type="project" value="TreeGrafter"/>
</dbReference>
<evidence type="ECO:0000256" key="4">
    <source>
        <dbReference type="ARBA" id="ARBA00022723"/>
    </source>
</evidence>
<evidence type="ECO:0000256" key="1">
    <source>
        <dbReference type="ARBA" id="ARBA00001946"/>
    </source>
</evidence>